<dbReference type="GO" id="GO:0007169">
    <property type="term" value="P:cell surface receptor protein tyrosine kinase signaling pathway"/>
    <property type="evidence" value="ECO:0007669"/>
    <property type="project" value="TreeGrafter"/>
</dbReference>
<name>A0A668VAS5_OREAU</name>
<dbReference type="GO" id="GO:0009898">
    <property type="term" value="C:cytoplasmic side of plasma membrane"/>
    <property type="evidence" value="ECO:0007669"/>
    <property type="project" value="TreeGrafter"/>
</dbReference>
<dbReference type="AlphaFoldDB" id="A0A668VAS5"/>
<dbReference type="InterPro" id="IPR013761">
    <property type="entry name" value="SAM/pointed_sf"/>
</dbReference>
<dbReference type="PROSITE" id="PS50105">
    <property type="entry name" value="SAM_DOMAIN"/>
    <property type="match status" value="1"/>
</dbReference>
<dbReference type="InterPro" id="IPR001660">
    <property type="entry name" value="SAM"/>
</dbReference>
<evidence type="ECO:0000313" key="2">
    <source>
        <dbReference type="Ensembl" id="ENSOABP00000047288.2"/>
    </source>
</evidence>
<keyword evidence="3" id="KW-1185">Reference proteome</keyword>
<organism evidence="2 3">
    <name type="scientific">Oreochromis aureus</name>
    <name type="common">Israeli tilapia</name>
    <name type="synonym">Chromis aureus</name>
    <dbReference type="NCBI Taxonomy" id="47969"/>
    <lineage>
        <taxon>Eukaryota</taxon>
        <taxon>Metazoa</taxon>
        <taxon>Chordata</taxon>
        <taxon>Craniata</taxon>
        <taxon>Vertebrata</taxon>
        <taxon>Euteleostomi</taxon>
        <taxon>Actinopterygii</taxon>
        <taxon>Neopterygii</taxon>
        <taxon>Teleostei</taxon>
        <taxon>Neoteleostei</taxon>
        <taxon>Acanthomorphata</taxon>
        <taxon>Ovalentaria</taxon>
        <taxon>Cichlomorphae</taxon>
        <taxon>Cichliformes</taxon>
        <taxon>Cichlidae</taxon>
        <taxon>African cichlids</taxon>
        <taxon>Pseudocrenilabrinae</taxon>
        <taxon>Oreochromini</taxon>
        <taxon>Oreochromis</taxon>
    </lineage>
</organism>
<feature type="domain" description="SAM" evidence="1">
    <location>
        <begin position="11"/>
        <end position="70"/>
    </location>
</feature>
<dbReference type="Ensembl" id="ENSOABT00000048509.2">
    <property type="protein sequence ID" value="ENSOABP00000047288.2"/>
    <property type="gene ID" value="ENSOABG00000021132.2"/>
</dbReference>
<dbReference type="InterPro" id="IPR052268">
    <property type="entry name" value="SAM_domain-containing_protein"/>
</dbReference>
<evidence type="ECO:0000259" key="1">
    <source>
        <dbReference type="PROSITE" id="PS50105"/>
    </source>
</evidence>
<proteinExistence type="predicted"/>
<reference evidence="2" key="1">
    <citation type="submission" date="2025-08" db="UniProtKB">
        <authorList>
            <consortium name="Ensembl"/>
        </authorList>
    </citation>
    <scope>IDENTIFICATION</scope>
</reference>
<evidence type="ECO:0000313" key="3">
    <source>
        <dbReference type="Proteomes" id="UP000472276"/>
    </source>
</evidence>
<reference evidence="2" key="2">
    <citation type="submission" date="2025-09" db="UniProtKB">
        <authorList>
            <consortium name="Ensembl"/>
        </authorList>
    </citation>
    <scope>IDENTIFICATION</scope>
</reference>
<dbReference type="Pfam" id="PF07647">
    <property type="entry name" value="SAM_2"/>
    <property type="match status" value="1"/>
</dbReference>
<dbReference type="Proteomes" id="UP000472276">
    <property type="component" value="Unassembled WGS sequence"/>
</dbReference>
<sequence length="88" mass="10266">EHLQPVGPSSWSVEEVLEWIQEQYPTTMTLLHKAVIKHDITGRVLLRLKDHQLKLLGVEDEKQQQEILRKPISGVKSDLCRWMRLVSV</sequence>
<accession>A0A668VAS5</accession>
<dbReference type="Gene3D" id="1.10.150.50">
    <property type="entry name" value="Transcription Factor, Ets-1"/>
    <property type="match status" value="1"/>
</dbReference>
<dbReference type="PANTHER" id="PTHR20843:SF0">
    <property type="entry name" value="PROTEIN AVEUGLE"/>
    <property type="match status" value="1"/>
</dbReference>
<dbReference type="PANTHER" id="PTHR20843">
    <property type="entry name" value="STERILE ALPHA MOTIF DOMAIN CONTAINING PROTEIN 10"/>
    <property type="match status" value="1"/>
</dbReference>
<protein>
    <recommendedName>
        <fullName evidence="1">SAM domain-containing protein</fullName>
    </recommendedName>
</protein>
<dbReference type="SUPFAM" id="SSF47769">
    <property type="entry name" value="SAM/Pointed domain"/>
    <property type="match status" value="1"/>
</dbReference>